<evidence type="ECO:0000313" key="4">
    <source>
        <dbReference type="Proteomes" id="UP000785200"/>
    </source>
</evidence>
<feature type="region of interest" description="Disordered" evidence="1">
    <location>
        <begin position="1"/>
        <end position="20"/>
    </location>
</feature>
<keyword evidence="4" id="KW-1185">Reference proteome</keyword>
<sequence length="192" mass="21303">MSSVPRSASTNLRAPPAMEGPKESAVSRLLITPLTFISFLLSLAFIDSRNHSIRTHSHPRAQPSTILGHIKAFLHSCVYECTDSSPYAYISETSTSTTGMKKPAGRKEDEKWYWHTKQRKMMKAEFSDAFRMRRSVLVVSLASVVVISMGLVYGVKEAVGWVNRVSTNKHNGGQAGHVLQGEQLVVDQKNDL</sequence>
<evidence type="ECO:0000256" key="1">
    <source>
        <dbReference type="SAM" id="MobiDB-lite"/>
    </source>
</evidence>
<keyword evidence="2" id="KW-1133">Transmembrane helix</keyword>
<accession>A0A9P6VNG1</accession>
<feature type="transmembrane region" description="Helical" evidence="2">
    <location>
        <begin position="25"/>
        <end position="46"/>
    </location>
</feature>
<feature type="transmembrane region" description="Helical" evidence="2">
    <location>
        <begin position="136"/>
        <end position="155"/>
    </location>
</feature>
<evidence type="ECO:0000256" key="2">
    <source>
        <dbReference type="SAM" id="Phobius"/>
    </source>
</evidence>
<dbReference type="Proteomes" id="UP000785200">
    <property type="component" value="Unassembled WGS sequence"/>
</dbReference>
<protein>
    <submittedName>
        <fullName evidence="3">Uncharacterized protein</fullName>
    </submittedName>
</protein>
<organism evidence="3 4">
    <name type="scientific">Hyphodiscus hymeniophilus</name>
    <dbReference type="NCBI Taxonomy" id="353542"/>
    <lineage>
        <taxon>Eukaryota</taxon>
        <taxon>Fungi</taxon>
        <taxon>Dikarya</taxon>
        <taxon>Ascomycota</taxon>
        <taxon>Pezizomycotina</taxon>
        <taxon>Leotiomycetes</taxon>
        <taxon>Helotiales</taxon>
        <taxon>Hyphodiscaceae</taxon>
        <taxon>Hyphodiscus</taxon>
    </lineage>
</organism>
<keyword evidence="2" id="KW-0472">Membrane</keyword>
<dbReference type="AlphaFoldDB" id="A0A9P6VNG1"/>
<proteinExistence type="predicted"/>
<gene>
    <name evidence="3" type="ORF">D0Z07_2773</name>
</gene>
<keyword evidence="2" id="KW-0812">Transmembrane</keyword>
<dbReference type="EMBL" id="VNKQ01000005">
    <property type="protein sequence ID" value="KAG0650904.1"/>
    <property type="molecule type" value="Genomic_DNA"/>
</dbReference>
<dbReference type="OrthoDB" id="4156595at2759"/>
<comment type="caution">
    <text evidence="3">The sequence shown here is derived from an EMBL/GenBank/DDBJ whole genome shotgun (WGS) entry which is preliminary data.</text>
</comment>
<evidence type="ECO:0000313" key="3">
    <source>
        <dbReference type="EMBL" id="KAG0650904.1"/>
    </source>
</evidence>
<name>A0A9P6VNG1_9HELO</name>
<feature type="compositionally biased region" description="Polar residues" evidence="1">
    <location>
        <begin position="1"/>
        <end position="12"/>
    </location>
</feature>
<reference evidence="3" key="1">
    <citation type="submission" date="2019-07" db="EMBL/GenBank/DDBJ databases">
        <title>Hyphodiscus hymeniophilus genome sequencing and assembly.</title>
        <authorList>
            <person name="Kramer G."/>
            <person name="Nodwell J."/>
        </authorList>
    </citation>
    <scope>NUCLEOTIDE SEQUENCE</scope>
    <source>
        <strain evidence="3">ATCC 34498</strain>
    </source>
</reference>